<dbReference type="RefSeq" id="WP_308213404.1">
    <property type="nucleotide sequence ID" value="NZ_JAMTCP010000003.1"/>
</dbReference>
<dbReference type="GO" id="GO:0016787">
    <property type="term" value="F:hydrolase activity"/>
    <property type="evidence" value="ECO:0007669"/>
    <property type="project" value="UniProtKB-KW"/>
</dbReference>
<reference evidence="2 3" key="1">
    <citation type="submission" date="2022-06" db="EMBL/GenBank/DDBJ databases">
        <title>Genomic Encyclopedia of Archaeal and Bacterial Type Strains, Phase II (KMG-II): from individual species to whole genera.</title>
        <authorList>
            <person name="Goeker M."/>
        </authorList>
    </citation>
    <scope>NUCLEOTIDE SEQUENCE [LARGE SCALE GENOMIC DNA]</scope>
    <source>
        <strain evidence="2 3">DSM 40477</strain>
    </source>
</reference>
<feature type="domain" description="AB hydrolase-1" evidence="1">
    <location>
        <begin position="33"/>
        <end position="164"/>
    </location>
</feature>
<keyword evidence="2" id="KW-0378">Hydrolase</keyword>
<proteinExistence type="predicted"/>
<dbReference type="PANTHER" id="PTHR43194:SF2">
    <property type="entry name" value="PEROXISOMAL MEMBRANE PROTEIN LPX1"/>
    <property type="match status" value="1"/>
</dbReference>
<dbReference type="InterPro" id="IPR029058">
    <property type="entry name" value="AB_hydrolase_fold"/>
</dbReference>
<dbReference type="EMBL" id="JAMTCP010000003">
    <property type="protein sequence ID" value="MCP2257078.1"/>
    <property type="molecule type" value="Genomic_DNA"/>
</dbReference>
<dbReference type="InterPro" id="IPR000073">
    <property type="entry name" value="AB_hydrolase_1"/>
</dbReference>
<evidence type="ECO:0000259" key="1">
    <source>
        <dbReference type="Pfam" id="PF12697"/>
    </source>
</evidence>
<organism evidence="2 3">
    <name type="scientific">Streptoalloteichus tenebrarius (strain ATCC 17920 / DSM 40477 / JCM 4838 / CBS 697.72 / NBRC 16177 / NCIMB 11028 / NRRL B-12390 / A12253. 1 / ISP 5477)</name>
    <name type="common">Streptomyces tenebrarius</name>
    <dbReference type="NCBI Taxonomy" id="1933"/>
    <lineage>
        <taxon>Bacteria</taxon>
        <taxon>Bacillati</taxon>
        <taxon>Actinomycetota</taxon>
        <taxon>Actinomycetes</taxon>
        <taxon>Pseudonocardiales</taxon>
        <taxon>Pseudonocardiaceae</taxon>
        <taxon>Streptoalloteichus</taxon>
    </lineage>
</organism>
<dbReference type="Pfam" id="PF12697">
    <property type="entry name" value="Abhydrolase_6"/>
    <property type="match status" value="1"/>
</dbReference>
<protein>
    <submittedName>
        <fullName evidence="2">Alpha/beta hydrolase family protein</fullName>
    </submittedName>
</protein>
<gene>
    <name evidence="2" type="ORF">LX15_000763</name>
</gene>
<dbReference type="PANTHER" id="PTHR43194">
    <property type="entry name" value="HYDROLASE ALPHA/BETA FOLD FAMILY"/>
    <property type="match status" value="1"/>
</dbReference>
<evidence type="ECO:0000313" key="3">
    <source>
        <dbReference type="Proteomes" id="UP001205311"/>
    </source>
</evidence>
<dbReference type="InterPro" id="IPR050228">
    <property type="entry name" value="Carboxylesterase_BioH"/>
</dbReference>
<name>A0ABT1HNJ1_STRSD</name>
<dbReference type="SUPFAM" id="SSF53474">
    <property type="entry name" value="alpha/beta-Hydrolases"/>
    <property type="match status" value="1"/>
</dbReference>
<accession>A0ABT1HNJ1</accession>
<dbReference type="Proteomes" id="UP001205311">
    <property type="component" value="Unassembled WGS sequence"/>
</dbReference>
<evidence type="ECO:0000313" key="2">
    <source>
        <dbReference type="EMBL" id="MCP2257078.1"/>
    </source>
</evidence>
<sequence>MAELSRRGFLGTAVIGAAVIGAREWSARGRPTFVLVHGANGNAGYFAPLVAELAMAGHRALAVDLPGHGPAAHFPPSYQAPQDLASLAAAPSPLARLRLADNVEHVTRIVRRVAAHGPVILVGHSMGGATITRVGNEIPHLIARLVYVTAFCCVRLRSVLECFTATPEGATSSLTAIPSLTDPARTG</sequence>
<comment type="caution">
    <text evidence="2">The sequence shown here is derived from an EMBL/GenBank/DDBJ whole genome shotgun (WGS) entry which is preliminary data.</text>
</comment>
<keyword evidence="3" id="KW-1185">Reference proteome</keyword>
<dbReference type="Gene3D" id="3.40.50.1820">
    <property type="entry name" value="alpha/beta hydrolase"/>
    <property type="match status" value="1"/>
</dbReference>